<reference evidence="5" key="1">
    <citation type="journal article" date="2019" name="Int. J. Syst. Evol. Microbiol.">
        <title>The Global Catalogue of Microorganisms (GCM) 10K type strain sequencing project: providing services to taxonomists for standard genome sequencing and annotation.</title>
        <authorList>
            <consortium name="The Broad Institute Genomics Platform"/>
            <consortium name="The Broad Institute Genome Sequencing Center for Infectious Disease"/>
            <person name="Wu L."/>
            <person name="Ma J."/>
        </authorList>
    </citation>
    <scope>NUCLEOTIDE SEQUENCE [LARGE SCALE GENOMIC DNA]</scope>
    <source>
        <strain evidence="5">CCUG 54939</strain>
    </source>
</reference>
<dbReference type="Gene3D" id="3.40.630.10">
    <property type="entry name" value="Zn peptidases"/>
    <property type="match status" value="1"/>
</dbReference>
<dbReference type="Pfam" id="PF01546">
    <property type="entry name" value="Peptidase_M20"/>
    <property type="match status" value="1"/>
</dbReference>
<dbReference type="RefSeq" id="WP_377154466.1">
    <property type="nucleotide sequence ID" value="NZ_JBHSAF010000015.1"/>
</dbReference>
<dbReference type="Gene3D" id="3.30.70.360">
    <property type="match status" value="2"/>
</dbReference>
<dbReference type="PANTHER" id="PTHR43808">
    <property type="entry name" value="ACETYLORNITHINE DEACETYLASE"/>
    <property type="match status" value="1"/>
</dbReference>
<keyword evidence="5" id="KW-1185">Reference proteome</keyword>
<dbReference type="EMBL" id="JBHSAF010000015">
    <property type="protein sequence ID" value="MFC3914937.1"/>
    <property type="molecule type" value="Genomic_DNA"/>
</dbReference>
<gene>
    <name evidence="4" type="ORF">ACFOSS_15945</name>
</gene>
<evidence type="ECO:0000256" key="3">
    <source>
        <dbReference type="ARBA" id="ARBA00023285"/>
    </source>
</evidence>
<evidence type="ECO:0000313" key="4">
    <source>
        <dbReference type="EMBL" id="MFC3914937.1"/>
    </source>
</evidence>
<dbReference type="Proteomes" id="UP001595692">
    <property type="component" value="Unassembled WGS sequence"/>
</dbReference>
<evidence type="ECO:0000256" key="1">
    <source>
        <dbReference type="ARBA" id="ARBA00022723"/>
    </source>
</evidence>
<name>A0ABV8CRV8_9GAMM</name>
<evidence type="ECO:0000313" key="5">
    <source>
        <dbReference type="Proteomes" id="UP001595692"/>
    </source>
</evidence>
<comment type="caution">
    <text evidence="4">The sequence shown here is derived from an EMBL/GenBank/DDBJ whole genome shotgun (WGS) entry which is preliminary data.</text>
</comment>
<dbReference type="SUPFAM" id="SSF53187">
    <property type="entry name" value="Zn-dependent exopeptidases"/>
    <property type="match status" value="1"/>
</dbReference>
<keyword evidence="1" id="KW-0479">Metal-binding</keyword>
<keyword evidence="2" id="KW-0378">Hydrolase</keyword>
<dbReference type="PANTHER" id="PTHR43808:SF31">
    <property type="entry name" value="N-ACETYL-L-CITRULLINE DEACETYLASE"/>
    <property type="match status" value="1"/>
</dbReference>
<evidence type="ECO:0000256" key="2">
    <source>
        <dbReference type="ARBA" id="ARBA00022801"/>
    </source>
</evidence>
<keyword evidence="3" id="KW-0170">Cobalt</keyword>
<proteinExistence type="predicted"/>
<dbReference type="InterPro" id="IPR002933">
    <property type="entry name" value="Peptidase_M20"/>
</dbReference>
<dbReference type="InterPro" id="IPR036264">
    <property type="entry name" value="Bact_exopeptidase_dim_dom"/>
</dbReference>
<protein>
    <submittedName>
        <fullName evidence="4">M20/M25/M40 family metallo-hydrolase</fullName>
    </submittedName>
</protein>
<sequence>MTFASDLQTTITHAELDVEKQFILEALSASMPEMIAMLRTVVADASWHQAAEDKQPFGSGVAACLDNVLLAGAALGFRTGRDDAGYYGWLDVGEGEPQLGVLCHVDQAPIADADAWFSDPLTLTERNGLLYGRGVQQSKGPLVAVIMALAVLVRHSMPLQQPIRIIIGTDGGQQGRCMARYLMHEPAPLLTLSPVGDAELVLGEKRRLQAYLLAPGSEDLTLACGGEFDWIPDRACYHGKQQKLLRKQLDVYGIPWLEQEHATLVLGQAAASGDCLHQGINAIARLCRGLNAIGYQHPALGFCALIVGSDPGIRALLGPVADVSGSLSCNLASLRLDHNEARIGLDLRVPVSVSYESISKQLKQRVTQLGWQYEEVHHLPPLSPSLSEQGVSLLRQCCQHVTGRPCMTHYSAGVSFARALPNTVPFGAILADVPDTRGAVNEHISSENLLMTAQIYALALMDLQKYPLATILGRQK</sequence>
<organism evidence="4 5">
    <name type="scientific">Pseudaeromonas sharmana</name>
    <dbReference type="NCBI Taxonomy" id="328412"/>
    <lineage>
        <taxon>Bacteria</taxon>
        <taxon>Pseudomonadati</taxon>
        <taxon>Pseudomonadota</taxon>
        <taxon>Gammaproteobacteria</taxon>
        <taxon>Aeromonadales</taxon>
        <taxon>Aeromonadaceae</taxon>
        <taxon>Pseudaeromonas</taxon>
    </lineage>
</organism>
<accession>A0ABV8CRV8</accession>
<dbReference type="SUPFAM" id="SSF55031">
    <property type="entry name" value="Bacterial exopeptidase dimerisation domain"/>
    <property type="match status" value="1"/>
</dbReference>
<dbReference type="InterPro" id="IPR050072">
    <property type="entry name" value="Peptidase_M20A"/>
</dbReference>